<evidence type="ECO:0000313" key="2">
    <source>
        <dbReference type="Proteomes" id="UP000570514"/>
    </source>
</evidence>
<dbReference type="RefSeq" id="WP_208414913.1">
    <property type="nucleotide sequence ID" value="NZ_BAAADC010000001.1"/>
</dbReference>
<sequence>MAMPNSIWPKTTWIAFAKDVRIAVGAPEKVAAQLKAFSEDHLDTPIILLDAHTSQPVEIDLRGSLAAILERLPDDSLPSEHPAESTHRAPGRPKLGVVAREVTLLPRHWEWLGRQPGGASVALRKLVEAAQRANRDVDSQREARDSAYRFMHAVAGDAAGFEEASRALFRGDLKKLGDLIASWPPDLRSHLWELARRAVPASSETSSSTMEMQTP</sequence>
<gene>
    <name evidence="1" type="ORF">FHS83_003287</name>
</gene>
<reference evidence="1 2" key="1">
    <citation type="submission" date="2020-03" db="EMBL/GenBank/DDBJ databases">
        <title>Genomic Encyclopedia of Type Strains, Phase IV (KMG-IV): sequencing the most valuable type-strain genomes for metagenomic binning, comparative biology and taxonomic classification.</title>
        <authorList>
            <person name="Goeker M."/>
        </authorList>
    </citation>
    <scope>NUCLEOTIDE SEQUENCE [LARGE SCALE GENOMIC DNA]</scope>
    <source>
        <strain evidence="1 2">DSM 19867</strain>
    </source>
</reference>
<dbReference type="Pfam" id="PF09998">
    <property type="entry name" value="DUF2239"/>
    <property type="match status" value="1"/>
</dbReference>
<proteinExistence type="predicted"/>
<dbReference type="EMBL" id="JAASRM010000001">
    <property type="protein sequence ID" value="NIK89969.1"/>
    <property type="molecule type" value="Genomic_DNA"/>
</dbReference>
<dbReference type="AlphaFoldDB" id="A0A846N380"/>
<dbReference type="Proteomes" id="UP000570514">
    <property type="component" value="Unassembled WGS sequence"/>
</dbReference>
<protein>
    <recommendedName>
        <fullName evidence="3">DUF2239 family protein</fullName>
    </recommendedName>
</protein>
<organism evidence="1 2">
    <name type="scientific">Rhizomicrobium palustre</name>
    <dbReference type="NCBI Taxonomy" id="189966"/>
    <lineage>
        <taxon>Bacteria</taxon>
        <taxon>Pseudomonadati</taxon>
        <taxon>Pseudomonadota</taxon>
        <taxon>Alphaproteobacteria</taxon>
        <taxon>Micropepsales</taxon>
        <taxon>Micropepsaceae</taxon>
        <taxon>Rhizomicrobium</taxon>
    </lineage>
</organism>
<evidence type="ECO:0008006" key="3">
    <source>
        <dbReference type="Google" id="ProtNLM"/>
    </source>
</evidence>
<comment type="caution">
    <text evidence="1">The sequence shown here is derived from an EMBL/GenBank/DDBJ whole genome shotgun (WGS) entry which is preliminary data.</text>
</comment>
<evidence type="ECO:0000313" key="1">
    <source>
        <dbReference type="EMBL" id="NIK89969.1"/>
    </source>
</evidence>
<name>A0A846N380_9PROT</name>
<accession>A0A846N380</accession>
<keyword evidence="2" id="KW-1185">Reference proteome</keyword>
<dbReference type="InterPro" id="IPR018715">
    <property type="entry name" value="DUF2239"/>
</dbReference>